<evidence type="ECO:0000313" key="2">
    <source>
        <dbReference type="EMBL" id="OXA50004.1"/>
    </source>
</evidence>
<keyword evidence="1" id="KW-1133">Transmembrane helix</keyword>
<reference evidence="2 3" key="1">
    <citation type="submission" date="2015-12" db="EMBL/GenBank/DDBJ databases">
        <title>The genome of Folsomia candida.</title>
        <authorList>
            <person name="Faddeeva A."/>
            <person name="Derks M.F."/>
            <person name="Anvar Y."/>
            <person name="Smit S."/>
            <person name="Van Straalen N."/>
            <person name="Roelofs D."/>
        </authorList>
    </citation>
    <scope>NUCLEOTIDE SEQUENCE [LARGE SCALE GENOMIC DNA]</scope>
    <source>
        <strain evidence="2 3">VU population</strain>
        <tissue evidence="2">Whole body</tissue>
    </source>
</reference>
<feature type="transmembrane region" description="Helical" evidence="1">
    <location>
        <begin position="21"/>
        <end position="43"/>
    </location>
</feature>
<sequence length="207" mass="24257">MPKFCWSPQSSTLRNSVRAIAILDLAFVSIPMTFETVNIGYVLGFVDPFDYLKKDCEQAETCSWARYIYEEISEGKWSSPHLKTQIHTYTVSGLLLFMLFVGIVEGYLFGMLRRGVREEIHHWCKKWFWIRLILLLTVSICSIVKLTRSHYNTLDGLYDLTKIYRIFTLIIVQFYMRELERTVGIVYIRPLREAKQGSLGQDIHLLD</sequence>
<proteinExistence type="predicted"/>
<keyword evidence="3" id="KW-1185">Reference proteome</keyword>
<dbReference type="AlphaFoldDB" id="A0A226DYX9"/>
<organism evidence="2 3">
    <name type="scientific">Folsomia candida</name>
    <name type="common">Springtail</name>
    <dbReference type="NCBI Taxonomy" id="158441"/>
    <lineage>
        <taxon>Eukaryota</taxon>
        <taxon>Metazoa</taxon>
        <taxon>Ecdysozoa</taxon>
        <taxon>Arthropoda</taxon>
        <taxon>Hexapoda</taxon>
        <taxon>Collembola</taxon>
        <taxon>Entomobryomorpha</taxon>
        <taxon>Isotomoidea</taxon>
        <taxon>Isotomidae</taxon>
        <taxon>Proisotominae</taxon>
        <taxon>Folsomia</taxon>
    </lineage>
</organism>
<accession>A0A226DYX9</accession>
<feature type="transmembrane region" description="Helical" evidence="1">
    <location>
        <begin position="128"/>
        <end position="146"/>
    </location>
</feature>
<evidence type="ECO:0000256" key="1">
    <source>
        <dbReference type="SAM" id="Phobius"/>
    </source>
</evidence>
<protein>
    <submittedName>
        <fullName evidence="2">Uncharacterized protein</fullName>
    </submittedName>
</protein>
<feature type="transmembrane region" description="Helical" evidence="1">
    <location>
        <begin position="86"/>
        <end position="108"/>
    </location>
</feature>
<dbReference type="Proteomes" id="UP000198287">
    <property type="component" value="Unassembled WGS sequence"/>
</dbReference>
<gene>
    <name evidence="2" type="ORF">Fcan01_14949</name>
</gene>
<comment type="caution">
    <text evidence="2">The sequence shown here is derived from an EMBL/GenBank/DDBJ whole genome shotgun (WGS) entry which is preliminary data.</text>
</comment>
<name>A0A226DYX9_FOLCA</name>
<keyword evidence="1" id="KW-0812">Transmembrane</keyword>
<dbReference type="EMBL" id="LNIX01000009">
    <property type="protein sequence ID" value="OXA50004.1"/>
    <property type="molecule type" value="Genomic_DNA"/>
</dbReference>
<keyword evidence="1" id="KW-0472">Membrane</keyword>
<evidence type="ECO:0000313" key="3">
    <source>
        <dbReference type="Proteomes" id="UP000198287"/>
    </source>
</evidence>